<evidence type="ECO:0000256" key="1">
    <source>
        <dbReference type="ARBA" id="ARBA00022603"/>
    </source>
</evidence>
<name>A0A4V4NFW3_9ASCO</name>
<dbReference type="EMBL" id="SELW01000283">
    <property type="protein sequence ID" value="TID29590.1"/>
    <property type="molecule type" value="Genomic_DNA"/>
</dbReference>
<evidence type="ECO:0000313" key="4">
    <source>
        <dbReference type="EMBL" id="TID29590.1"/>
    </source>
</evidence>
<dbReference type="InterPro" id="IPR051052">
    <property type="entry name" value="Diverse_substrate_MTase"/>
</dbReference>
<keyword evidence="2" id="KW-0808">Transferase</keyword>
<dbReference type="PANTHER" id="PTHR44942">
    <property type="entry name" value="METHYLTRANSF_11 DOMAIN-CONTAINING PROTEIN"/>
    <property type="match status" value="1"/>
</dbReference>
<dbReference type="AlphaFoldDB" id="A0A4V4NFW3"/>
<keyword evidence="5" id="KW-1185">Reference proteome</keyword>
<dbReference type="SUPFAM" id="SSF53335">
    <property type="entry name" value="S-adenosyl-L-methionine-dependent methyltransferases"/>
    <property type="match status" value="1"/>
</dbReference>
<evidence type="ECO:0000256" key="2">
    <source>
        <dbReference type="ARBA" id="ARBA00022679"/>
    </source>
</evidence>
<dbReference type="GO" id="GO:0032259">
    <property type="term" value="P:methylation"/>
    <property type="evidence" value="ECO:0007669"/>
    <property type="project" value="UniProtKB-KW"/>
</dbReference>
<dbReference type="Gene3D" id="3.40.50.150">
    <property type="entry name" value="Vaccinia Virus protein VP39"/>
    <property type="match status" value="1"/>
</dbReference>
<reference evidence="4 5" key="1">
    <citation type="journal article" date="2019" name="Front. Genet.">
        <title>Whole-Genome Sequencing of the Opportunistic Yeast Pathogen Candida inconspicua Uncovers Its Hybrid Origin.</title>
        <authorList>
            <person name="Mixao V."/>
            <person name="Hansen A.P."/>
            <person name="Saus E."/>
            <person name="Boekhout T."/>
            <person name="Lass-Florl C."/>
            <person name="Gabaldon T."/>
        </authorList>
    </citation>
    <scope>NUCLEOTIDE SEQUENCE [LARGE SCALE GENOMIC DNA]</scope>
    <source>
        <strain evidence="4 5">CBS 180</strain>
    </source>
</reference>
<evidence type="ECO:0000259" key="3">
    <source>
        <dbReference type="Pfam" id="PF13649"/>
    </source>
</evidence>
<dbReference type="STRING" id="52247.A0A4V4NFW3"/>
<dbReference type="GO" id="GO:0008168">
    <property type="term" value="F:methyltransferase activity"/>
    <property type="evidence" value="ECO:0007669"/>
    <property type="project" value="UniProtKB-KW"/>
</dbReference>
<dbReference type="InterPro" id="IPR041698">
    <property type="entry name" value="Methyltransf_25"/>
</dbReference>
<evidence type="ECO:0000313" key="5">
    <source>
        <dbReference type="Proteomes" id="UP000307173"/>
    </source>
</evidence>
<dbReference type="OrthoDB" id="10027013at2759"/>
<protein>
    <recommendedName>
        <fullName evidence="3">Methyltransferase domain-containing protein</fullName>
    </recommendedName>
</protein>
<keyword evidence="1" id="KW-0489">Methyltransferase</keyword>
<dbReference type="InterPro" id="IPR029063">
    <property type="entry name" value="SAM-dependent_MTases_sf"/>
</dbReference>
<organism evidence="4 5">
    <name type="scientific">Pichia inconspicua</name>
    <dbReference type="NCBI Taxonomy" id="52247"/>
    <lineage>
        <taxon>Eukaryota</taxon>
        <taxon>Fungi</taxon>
        <taxon>Dikarya</taxon>
        <taxon>Ascomycota</taxon>
        <taxon>Saccharomycotina</taxon>
        <taxon>Pichiomycetes</taxon>
        <taxon>Pichiales</taxon>
        <taxon>Pichiaceae</taxon>
        <taxon>Pichia</taxon>
    </lineage>
</organism>
<dbReference type="CDD" id="cd02440">
    <property type="entry name" value="AdoMet_MTases"/>
    <property type="match status" value="1"/>
</dbReference>
<gene>
    <name evidence="4" type="ORF">CANINC_001864</name>
</gene>
<sequence>MSQFADSNFDSKLYDLYRPTYPPKFISYIIEKCVPIDKDNVRIVDIGTGPGTALSTLIDLIEEKTKNGQLKVKKFEIWATDVSEVMIEQAKQKLSKYNSELIQINFAVCQGEEIDSIVEGVDLVLAAECAHWLNVDKWIACMRKVCHGYLVYWGYVDGVFIDYPELNQFYDDFVYDEGELGKCWNQPGRNILRSCFKDTNERMKKEFECEIVYRNPATGVGEGSPLRITQNVTVEDYLKYVDTWSASFSWNASHKPEERAGLLFDKGFQKYGLNHNDKLNIEMKTVYCIAKIN</sequence>
<dbReference type="Proteomes" id="UP000307173">
    <property type="component" value="Unassembled WGS sequence"/>
</dbReference>
<feature type="domain" description="Methyltransferase" evidence="3">
    <location>
        <begin position="43"/>
        <end position="145"/>
    </location>
</feature>
<proteinExistence type="predicted"/>
<dbReference type="Pfam" id="PF13649">
    <property type="entry name" value="Methyltransf_25"/>
    <property type="match status" value="1"/>
</dbReference>
<comment type="caution">
    <text evidence="4">The sequence shown here is derived from an EMBL/GenBank/DDBJ whole genome shotgun (WGS) entry which is preliminary data.</text>
</comment>
<dbReference type="PANTHER" id="PTHR44942:SF4">
    <property type="entry name" value="METHYLTRANSFERASE TYPE 11 DOMAIN-CONTAINING PROTEIN"/>
    <property type="match status" value="1"/>
</dbReference>
<accession>A0A4V4NFW3</accession>